<dbReference type="EMBL" id="DF973703">
    <property type="protein sequence ID" value="GAU38132.1"/>
    <property type="molecule type" value="Genomic_DNA"/>
</dbReference>
<evidence type="ECO:0000313" key="4">
    <source>
        <dbReference type="Proteomes" id="UP000242715"/>
    </source>
</evidence>
<gene>
    <name evidence="3" type="ORF">TSUD_145080</name>
</gene>
<feature type="domain" description="Hydantoinase B/oxoprolinase" evidence="1">
    <location>
        <begin position="152"/>
        <end position="195"/>
    </location>
</feature>
<evidence type="ECO:0000259" key="2">
    <source>
        <dbReference type="Pfam" id="PF23310"/>
    </source>
</evidence>
<dbReference type="GO" id="GO:0005829">
    <property type="term" value="C:cytosol"/>
    <property type="evidence" value="ECO:0007669"/>
    <property type="project" value="TreeGrafter"/>
</dbReference>
<feature type="domain" description="Hydantoinase B/oxoprolinase" evidence="1">
    <location>
        <begin position="200"/>
        <end position="242"/>
    </location>
</feature>
<dbReference type="OrthoDB" id="1865546at2759"/>
<dbReference type="PANTHER" id="PTHR11365">
    <property type="entry name" value="5-OXOPROLINASE RELATED"/>
    <property type="match status" value="1"/>
</dbReference>
<dbReference type="GO" id="GO:0017168">
    <property type="term" value="F:5-oxoprolinase (ATP-hydrolyzing) activity"/>
    <property type="evidence" value="ECO:0007669"/>
    <property type="project" value="TreeGrafter"/>
</dbReference>
<dbReference type="AlphaFoldDB" id="A0A2Z6NNJ5"/>
<dbReference type="Pfam" id="PF23310">
    <property type="entry name" value="TPR_27"/>
    <property type="match status" value="1"/>
</dbReference>
<dbReference type="InterPro" id="IPR057136">
    <property type="entry name" value="At2g35280_TPR_dom"/>
</dbReference>
<proteinExistence type="predicted"/>
<dbReference type="InterPro" id="IPR045079">
    <property type="entry name" value="Oxoprolinase-like"/>
</dbReference>
<feature type="domain" description="At2g35280-like TPR" evidence="2">
    <location>
        <begin position="71"/>
        <end position="125"/>
    </location>
</feature>
<name>A0A2Z6NNJ5_TRISU</name>
<evidence type="ECO:0008006" key="5">
    <source>
        <dbReference type="Google" id="ProtNLM"/>
    </source>
</evidence>
<dbReference type="Proteomes" id="UP000242715">
    <property type="component" value="Unassembled WGS sequence"/>
</dbReference>
<evidence type="ECO:0000313" key="3">
    <source>
        <dbReference type="EMBL" id="GAU38132.1"/>
    </source>
</evidence>
<accession>A0A2Z6NNJ5</accession>
<dbReference type="InterPro" id="IPR003692">
    <property type="entry name" value="Hydantoinase_B"/>
</dbReference>
<keyword evidence="4" id="KW-1185">Reference proteome</keyword>
<organism evidence="3 4">
    <name type="scientific">Trifolium subterraneum</name>
    <name type="common">Subterranean clover</name>
    <dbReference type="NCBI Taxonomy" id="3900"/>
    <lineage>
        <taxon>Eukaryota</taxon>
        <taxon>Viridiplantae</taxon>
        <taxon>Streptophyta</taxon>
        <taxon>Embryophyta</taxon>
        <taxon>Tracheophyta</taxon>
        <taxon>Spermatophyta</taxon>
        <taxon>Magnoliopsida</taxon>
        <taxon>eudicotyledons</taxon>
        <taxon>Gunneridae</taxon>
        <taxon>Pentapetalae</taxon>
        <taxon>rosids</taxon>
        <taxon>fabids</taxon>
        <taxon>Fabales</taxon>
        <taxon>Fabaceae</taxon>
        <taxon>Papilionoideae</taxon>
        <taxon>50 kb inversion clade</taxon>
        <taxon>NPAAA clade</taxon>
        <taxon>Hologalegina</taxon>
        <taxon>IRL clade</taxon>
        <taxon>Trifolieae</taxon>
        <taxon>Trifolium</taxon>
    </lineage>
</organism>
<dbReference type="Pfam" id="PF02538">
    <property type="entry name" value="Hydantoinase_B"/>
    <property type="match status" value="2"/>
</dbReference>
<dbReference type="GO" id="GO:0006749">
    <property type="term" value="P:glutathione metabolic process"/>
    <property type="evidence" value="ECO:0007669"/>
    <property type="project" value="TreeGrafter"/>
</dbReference>
<sequence length="253" mass="28150">MSESNNIKEVSLESLPEPILHDVLATIGSQGGIADFYNVKLCSKNLGKLADDNYVLKKVSLKNSPKILFEPNAVAYKFLKQCEASGNIDVLFSEGLRDFFNYPDGNIGGLQKLKIAAEEGHNLANWYFLLQIDGIMQRLGFPFSDDHGTKVQGTRKVQDNLSDLQAQLAVNERGICLVLELIEQYGLETVQSYMNYDKCRVYGNWNAPEAVTAAVVIHCIRCLVDVDIPLNQRCLAPVKILMKAVVSKCCDIF</sequence>
<dbReference type="PANTHER" id="PTHR11365:SF2">
    <property type="entry name" value="5-OXOPROLINASE"/>
    <property type="match status" value="1"/>
</dbReference>
<protein>
    <recommendedName>
        <fullName evidence="5">F-box domain-containing protein</fullName>
    </recommendedName>
</protein>
<evidence type="ECO:0000259" key="1">
    <source>
        <dbReference type="Pfam" id="PF02538"/>
    </source>
</evidence>
<reference evidence="4" key="1">
    <citation type="journal article" date="2017" name="Front. Plant Sci.">
        <title>Climate Clever Clovers: New Paradigm to Reduce the Environmental Footprint of Ruminants by Breeding Low Methanogenic Forages Utilizing Haplotype Variation.</title>
        <authorList>
            <person name="Kaur P."/>
            <person name="Appels R."/>
            <person name="Bayer P.E."/>
            <person name="Keeble-Gagnere G."/>
            <person name="Wang J."/>
            <person name="Hirakawa H."/>
            <person name="Shirasawa K."/>
            <person name="Vercoe P."/>
            <person name="Stefanova K."/>
            <person name="Durmic Z."/>
            <person name="Nichols P."/>
            <person name="Revell C."/>
            <person name="Isobe S.N."/>
            <person name="Edwards D."/>
            <person name="Erskine W."/>
        </authorList>
    </citation>
    <scope>NUCLEOTIDE SEQUENCE [LARGE SCALE GENOMIC DNA]</scope>
    <source>
        <strain evidence="4">cv. Daliak</strain>
    </source>
</reference>